<accession>A0A4Q9N547</accession>
<feature type="compositionally biased region" description="Polar residues" evidence="1">
    <location>
        <begin position="32"/>
        <end position="43"/>
    </location>
</feature>
<dbReference type="EMBL" id="ML143389">
    <property type="protein sequence ID" value="TBU34191.1"/>
    <property type="molecule type" value="Genomic_DNA"/>
</dbReference>
<dbReference type="AlphaFoldDB" id="A0A4Q9N547"/>
<dbReference type="Proteomes" id="UP000292957">
    <property type="component" value="Unassembled WGS sequence"/>
</dbReference>
<reference evidence="2" key="1">
    <citation type="submission" date="2019-01" db="EMBL/GenBank/DDBJ databases">
        <title>Draft genome sequences of three monokaryotic isolates of the white-rot basidiomycete fungus Dichomitus squalens.</title>
        <authorList>
            <consortium name="DOE Joint Genome Institute"/>
            <person name="Lopez S.C."/>
            <person name="Andreopoulos B."/>
            <person name="Pangilinan J."/>
            <person name="Lipzen A."/>
            <person name="Riley R."/>
            <person name="Ahrendt S."/>
            <person name="Ng V."/>
            <person name="Barry K."/>
            <person name="Daum C."/>
            <person name="Grigoriev I.V."/>
            <person name="Hilden K.S."/>
            <person name="Makela M.R."/>
            <person name="de Vries R.P."/>
        </authorList>
    </citation>
    <scope>NUCLEOTIDE SEQUENCE [LARGE SCALE GENOMIC DNA]</scope>
    <source>
        <strain evidence="2">OM18370.1</strain>
    </source>
</reference>
<evidence type="ECO:0000256" key="1">
    <source>
        <dbReference type="SAM" id="MobiDB-lite"/>
    </source>
</evidence>
<feature type="region of interest" description="Disordered" evidence="1">
    <location>
        <begin position="29"/>
        <end position="57"/>
    </location>
</feature>
<protein>
    <submittedName>
        <fullName evidence="2">Uncharacterized protein</fullName>
    </submittedName>
</protein>
<gene>
    <name evidence="2" type="ORF">BD311DRAFT_747312</name>
</gene>
<organism evidence="2">
    <name type="scientific">Dichomitus squalens</name>
    <dbReference type="NCBI Taxonomy" id="114155"/>
    <lineage>
        <taxon>Eukaryota</taxon>
        <taxon>Fungi</taxon>
        <taxon>Dikarya</taxon>
        <taxon>Basidiomycota</taxon>
        <taxon>Agaricomycotina</taxon>
        <taxon>Agaricomycetes</taxon>
        <taxon>Polyporales</taxon>
        <taxon>Polyporaceae</taxon>
        <taxon>Dichomitus</taxon>
    </lineage>
</organism>
<proteinExistence type="predicted"/>
<name>A0A4Q9N547_9APHY</name>
<sequence length="100" mass="10902">MPCLSRASLLFRVDTRLVGTAAEFQPHALRSASHNSSSHNETPLDSAGPGGHRGQRRSWAPHADFLASFSYVRCISAFDTFLQARSPSLDKPITCCPAIF</sequence>
<evidence type="ECO:0000313" key="2">
    <source>
        <dbReference type="EMBL" id="TBU34191.1"/>
    </source>
</evidence>